<gene>
    <name evidence="2" type="ORF">BMWSH_4046</name>
</gene>
<organism evidence="2 3">
    <name type="scientific">Priestia megaterium (strain WSH-002)</name>
    <name type="common">Bacillus megaterium</name>
    <dbReference type="NCBI Taxonomy" id="1006007"/>
    <lineage>
        <taxon>Bacteria</taxon>
        <taxon>Bacillati</taxon>
        <taxon>Bacillota</taxon>
        <taxon>Bacilli</taxon>
        <taxon>Bacillales</taxon>
        <taxon>Bacillaceae</taxon>
        <taxon>Priestia</taxon>
    </lineage>
</organism>
<proteinExistence type="predicted"/>
<evidence type="ECO:0000313" key="2">
    <source>
        <dbReference type="EMBL" id="AEN90926.1"/>
    </source>
</evidence>
<evidence type="ECO:0000313" key="3">
    <source>
        <dbReference type="Proteomes" id="UP000001283"/>
    </source>
</evidence>
<feature type="region of interest" description="Disordered" evidence="1">
    <location>
        <begin position="1"/>
        <end position="41"/>
    </location>
</feature>
<sequence length="72" mass="7733">MIGGQGEDSCGKSGTGETPQERKRRGGSAAARGKRSLARKSTAVSQAVQLMYPICSALDWIHFVMSQPLFMC</sequence>
<dbReference type="RefSeq" id="WP_014461130.1">
    <property type="nucleotide sequence ID" value="NC_017138.1"/>
</dbReference>
<feature type="compositionally biased region" description="Basic residues" evidence="1">
    <location>
        <begin position="22"/>
        <end position="38"/>
    </location>
</feature>
<protein>
    <submittedName>
        <fullName evidence="2">Uncharacterized protein</fullName>
    </submittedName>
</protein>
<reference evidence="2 3" key="1">
    <citation type="journal article" date="2011" name="J. Bacteriol.">
        <title>Complete genome sequence of the industrial strain Bacillus megaterium WSH-002.</title>
        <authorList>
            <person name="Liu L."/>
            <person name="Li Y."/>
            <person name="Zhang J."/>
            <person name="Zou W."/>
            <person name="Zhou Z."/>
            <person name="Liu J."/>
            <person name="Li X."/>
            <person name="Wang L."/>
            <person name="Chen J."/>
        </authorList>
    </citation>
    <scope>NUCLEOTIDE SEQUENCE [LARGE SCALE GENOMIC DNA]</scope>
    <source>
        <strain evidence="2 3">WSH-002</strain>
    </source>
</reference>
<dbReference type="EMBL" id="CP003017">
    <property type="protein sequence ID" value="AEN90926.1"/>
    <property type="molecule type" value="Genomic_DNA"/>
</dbReference>
<accession>A0A8D4BLS6</accession>
<evidence type="ECO:0000256" key="1">
    <source>
        <dbReference type="SAM" id="MobiDB-lite"/>
    </source>
</evidence>
<dbReference type="AlphaFoldDB" id="A0A8D4BLS6"/>
<dbReference type="Proteomes" id="UP000001283">
    <property type="component" value="Chromosome"/>
</dbReference>
<name>A0A8D4BLS6_PRIMW</name>
<dbReference type="KEGG" id="bmh:BMWSH_4046"/>